<dbReference type="AlphaFoldDB" id="A0A1G2L5J9"/>
<evidence type="ECO:0000313" key="2">
    <source>
        <dbReference type="Proteomes" id="UP000177982"/>
    </source>
</evidence>
<dbReference type="EMBL" id="MHQO01000023">
    <property type="protein sequence ID" value="OHA06804.1"/>
    <property type="molecule type" value="Genomic_DNA"/>
</dbReference>
<organism evidence="1 2">
    <name type="scientific">Candidatus Sungbacteria bacterium RIFCSPLOWO2_01_FULL_47_10</name>
    <dbReference type="NCBI Taxonomy" id="1802276"/>
    <lineage>
        <taxon>Bacteria</taxon>
        <taxon>Candidatus Sungiibacteriota</taxon>
    </lineage>
</organism>
<comment type="caution">
    <text evidence="1">The sequence shown here is derived from an EMBL/GenBank/DDBJ whole genome shotgun (WGS) entry which is preliminary data.</text>
</comment>
<gene>
    <name evidence="1" type="ORF">A2934_03835</name>
</gene>
<sequence>MKQNETFKLWSNAHVFYSMFLHDSVDPHRSKEEFAWRHWAVHETPNGSLILKNSFFNLLKSGLKMHLFHVTPNLSSVLESGVLYSSGGCLVGSIYATPLYSHGGAFRIHNLGEYIYKKEAPRATYLQSKNAVPGIMILEVDLPEREHDNLIGIDYTKLGNVHHAIYKDLEYLLSLRERIYLQEIIVNKIKQALSMLNMANSHCGGKKINTDHFFELYISAIDQLPILGYLYFEVVAEYLMLFEDHAEARLSHENREIYNASYKNMMFDLCPELLKGAGLGYFKPSPSQIIGYFKKHNFISNFNEESFLKHLTNRTIYMVQSRLVDGKNRTTNWRTFRWDIRELEAAASPLLGHLIHRELRNFGRFPDFYFYFDQFKALQAWNYWNQMGVIIPFNGILPKGEIGINPALPDLNIKVYVGKEVKNSKKGSMYIDIDREVPVKIAPRLIDHRVSLMRSRAKQEMKELMGTFRD</sequence>
<proteinExistence type="predicted"/>
<dbReference type="Proteomes" id="UP000177982">
    <property type="component" value="Unassembled WGS sequence"/>
</dbReference>
<protein>
    <submittedName>
        <fullName evidence="1">Uncharacterized protein</fullName>
    </submittedName>
</protein>
<name>A0A1G2L5J9_9BACT</name>
<reference evidence="1 2" key="1">
    <citation type="journal article" date="2016" name="Nat. Commun.">
        <title>Thousands of microbial genomes shed light on interconnected biogeochemical processes in an aquifer system.</title>
        <authorList>
            <person name="Anantharaman K."/>
            <person name="Brown C.T."/>
            <person name="Hug L.A."/>
            <person name="Sharon I."/>
            <person name="Castelle C.J."/>
            <person name="Probst A.J."/>
            <person name="Thomas B.C."/>
            <person name="Singh A."/>
            <person name="Wilkins M.J."/>
            <person name="Karaoz U."/>
            <person name="Brodie E.L."/>
            <person name="Williams K.H."/>
            <person name="Hubbard S.S."/>
            <person name="Banfield J.F."/>
        </authorList>
    </citation>
    <scope>NUCLEOTIDE SEQUENCE [LARGE SCALE GENOMIC DNA]</scope>
</reference>
<accession>A0A1G2L5J9</accession>
<evidence type="ECO:0000313" key="1">
    <source>
        <dbReference type="EMBL" id="OHA06804.1"/>
    </source>
</evidence>